<organism evidence="2">
    <name type="scientific">Triticum urartu</name>
    <name type="common">Red wild einkorn</name>
    <name type="synonym">Crithodium urartu</name>
    <dbReference type="NCBI Taxonomy" id="4572"/>
    <lineage>
        <taxon>Eukaryota</taxon>
        <taxon>Viridiplantae</taxon>
        <taxon>Streptophyta</taxon>
        <taxon>Embryophyta</taxon>
        <taxon>Tracheophyta</taxon>
        <taxon>Spermatophyta</taxon>
        <taxon>Magnoliopsida</taxon>
        <taxon>Liliopsida</taxon>
        <taxon>Poales</taxon>
        <taxon>Poaceae</taxon>
        <taxon>BOP clade</taxon>
        <taxon>Pooideae</taxon>
        <taxon>Triticodae</taxon>
        <taxon>Triticeae</taxon>
        <taxon>Triticinae</taxon>
        <taxon>Triticum</taxon>
    </lineage>
</organism>
<reference evidence="2" key="1">
    <citation type="journal article" date="2013" name="Nature">
        <title>Draft genome of the wheat A-genome progenitor Triticum urartu.</title>
        <authorList>
            <person name="Ling H.Q."/>
            <person name="Zhao S."/>
            <person name="Liu D."/>
            <person name="Wang J."/>
            <person name="Sun H."/>
            <person name="Zhang C."/>
            <person name="Fan H."/>
            <person name="Li D."/>
            <person name="Dong L."/>
            <person name="Tao Y."/>
            <person name="Gao C."/>
            <person name="Wu H."/>
            <person name="Li Y."/>
            <person name="Cui Y."/>
            <person name="Guo X."/>
            <person name="Zheng S."/>
            <person name="Wang B."/>
            <person name="Yu K."/>
            <person name="Liang Q."/>
            <person name="Yang W."/>
            <person name="Lou X."/>
            <person name="Chen J."/>
            <person name="Feng M."/>
            <person name="Jian J."/>
            <person name="Zhang X."/>
            <person name="Luo G."/>
            <person name="Jiang Y."/>
            <person name="Liu J."/>
            <person name="Wang Z."/>
            <person name="Sha Y."/>
            <person name="Zhang B."/>
            <person name="Wu H."/>
            <person name="Tang D."/>
            <person name="Shen Q."/>
            <person name="Xue P."/>
            <person name="Zou S."/>
            <person name="Wang X."/>
            <person name="Liu X."/>
            <person name="Wang F."/>
            <person name="Yang Y."/>
            <person name="An X."/>
            <person name="Dong Z."/>
            <person name="Zhang K."/>
            <person name="Zhang X."/>
            <person name="Luo M.C."/>
            <person name="Dvorak J."/>
            <person name="Tong Y."/>
            <person name="Wang J."/>
            <person name="Yang H."/>
            <person name="Li Z."/>
            <person name="Wang D."/>
            <person name="Zhang A."/>
            <person name="Wang J."/>
        </authorList>
    </citation>
    <scope>NUCLEOTIDE SEQUENCE</scope>
</reference>
<accession>M7ZVS1</accession>
<proteinExistence type="predicted"/>
<gene>
    <name evidence="2" type="ORF">TRIUR3_02574</name>
</gene>
<dbReference type="InterPro" id="IPR001229">
    <property type="entry name" value="Jacalin-like_lectin_dom"/>
</dbReference>
<dbReference type="STRING" id="4572.M7ZVS1"/>
<dbReference type="InterPro" id="IPR033734">
    <property type="entry name" value="Jacalin-like_lectin_dom_plant"/>
</dbReference>
<evidence type="ECO:0000256" key="1">
    <source>
        <dbReference type="SAM" id="MobiDB-lite"/>
    </source>
</evidence>
<dbReference type="InterPro" id="IPR036404">
    <property type="entry name" value="Jacalin-like_lectin_dom_sf"/>
</dbReference>
<dbReference type="SMART" id="SM00915">
    <property type="entry name" value="Jacalin"/>
    <property type="match status" value="1"/>
</dbReference>
<dbReference type="SUPFAM" id="SSF51101">
    <property type="entry name" value="Mannose-binding lectins"/>
    <property type="match status" value="1"/>
</dbReference>
<feature type="region of interest" description="Disordered" evidence="1">
    <location>
        <begin position="41"/>
        <end position="67"/>
    </location>
</feature>
<dbReference type="PROSITE" id="PS51752">
    <property type="entry name" value="JACALIN_LECTIN"/>
    <property type="match status" value="1"/>
</dbReference>
<feature type="compositionally biased region" description="Basic and acidic residues" evidence="1">
    <location>
        <begin position="47"/>
        <end position="61"/>
    </location>
</feature>
<protein>
    <submittedName>
        <fullName evidence="2">Uncharacterized protein</fullName>
    </submittedName>
</protein>
<dbReference type="Gene3D" id="2.100.10.30">
    <property type="entry name" value="Jacalin-like lectin domain"/>
    <property type="match status" value="1"/>
</dbReference>
<name>M7ZVS1_TRIUA</name>
<dbReference type="Pfam" id="PF01419">
    <property type="entry name" value="Jacalin"/>
    <property type="match status" value="1"/>
</dbReference>
<dbReference type="CDD" id="cd09612">
    <property type="entry name" value="Jacalin"/>
    <property type="match status" value="1"/>
</dbReference>
<dbReference type="EMBL" id="KD157435">
    <property type="protein sequence ID" value="EMS56475.1"/>
    <property type="molecule type" value="Genomic_DNA"/>
</dbReference>
<dbReference type="GO" id="GO:0030246">
    <property type="term" value="F:carbohydrate binding"/>
    <property type="evidence" value="ECO:0007669"/>
    <property type="project" value="InterPro"/>
</dbReference>
<dbReference type="PANTHER" id="PTHR46506">
    <property type="entry name" value="OS05G0143600 PROTEIN"/>
    <property type="match status" value="1"/>
</dbReference>
<sequence>MEQEKREKLARKVQGQSSVVKLGEWWDDGAAATRGGSACRLAGWRQDPTKPDQPQHHREVKVPSPSPVVKLGAWGSDAGAAHDIDAAATAPHRLESIAARWGKVIDSVAFTYTDEGGQLHTAGPWGGTAGEKEDTITLGPMEYVTQVAWLVGPFQFKEIEDCVTSLKFVTNQGATYGPFGRGDGAHHSLPVLDGGSLVGMFCRAEDYLHAIGFYVRPLAVVESTASPAKPQGEGLPALATEG</sequence>
<evidence type="ECO:0000313" key="2">
    <source>
        <dbReference type="EMBL" id="EMS56475.1"/>
    </source>
</evidence>
<dbReference type="OMA" id="ESIVVRW"/>
<dbReference type="AlphaFoldDB" id="M7ZVS1"/>